<accession>A0A060HZD8</accession>
<evidence type="ECO:0000256" key="9">
    <source>
        <dbReference type="ARBA" id="ARBA00023204"/>
    </source>
</evidence>
<feature type="domain" description="Uracil-DNA glycosylase-like" evidence="10">
    <location>
        <begin position="314"/>
        <end position="474"/>
    </location>
</feature>
<dbReference type="GO" id="GO:0046872">
    <property type="term" value="F:metal ion binding"/>
    <property type="evidence" value="ECO:0007669"/>
    <property type="project" value="UniProtKB-KW"/>
</dbReference>
<dbReference type="OrthoDB" id="5290748at2"/>
<proteinExistence type="inferred from homology"/>
<dbReference type="NCBIfam" id="TIGR00758">
    <property type="entry name" value="UDG_fam4"/>
    <property type="match status" value="1"/>
</dbReference>
<dbReference type="RefSeq" id="WP_038690299.1">
    <property type="nucleotide sequence ID" value="NZ_CP006986.1"/>
</dbReference>
<dbReference type="InterPro" id="IPR005122">
    <property type="entry name" value="Uracil-DNA_glycosylase-like"/>
</dbReference>
<dbReference type="CDD" id="cd10030">
    <property type="entry name" value="UDG-F4_TTUDGA_SPO1dp_like"/>
    <property type="match status" value="1"/>
</dbReference>
<sequence length="489" mass="55136">MRRVVLAGRGELGEWRDAARALAAAGIVPEEIDWRERSAEADLSFQRDAMPPAPAASRKPMTVPPAFIELAETVLCHSDPARFSLLYRLLWRLQLDRQLLEVTSNEDVVRARLMAKNVRRDAHKMTAFVRFKEVGAVSAGRRKFIAWFEPDHHIVRRTAPFFQRRFTDMDWLIATPKGSAAWDGERLTISDEACEKPNLTDVTDELWRTYYTNIFNPARLKVKAMQAEMPKKYWKNLPEADLIPGLIASAESKVREMAAREATQSLPFHDRLQQAARNLSAEPELPAGTLEALRAEAAVCTRCPLHANATQTVFGEGPRDAEVMFVGEQPGDQEDIAGRPFVGPAGRLFDQVIAEAGIDRSTLYVTNAVKHFKYEPRGKRRIHQKPTMGEVKHCRWWLDLELTLVKPKLIVAMGATALAALTDVKGRLQDVRGKAVAIAGGRTLFVTVHPSYLLRIPDERLKAEEMARFREDMLEIQRLMTSAKHMDSA</sequence>
<reference evidence="11 12" key="1">
    <citation type="submission" date="2013-12" db="EMBL/GenBank/DDBJ databases">
        <title>Complete genome sequence of Rhizobium etli bv. mimosae IE4771.</title>
        <authorList>
            <person name="Bustos P."/>
            <person name="Santamaria R.I."/>
            <person name="Lozano L."/>
            <person name="Ormeno-Orrillo E."/>
            <person name="Rogel M.A."/>
            <person name="Romero D."/>
            <person name="Cevallos M.A."/>
            <person name="Martinez-Romero E."/>
            <person name="Gonzalez V."/>
        </authorList>
    </citation>
    <scope>NUCLEOTIDE SEQUENCE [LARGE SCALE GENOMIC DNA]</scope>
    <source>
        <strain evidence="11 12">IE4771</strain>
    </source>
</reference>
<dbReference type="GO" id="GO:0051539">
    <property type="term" value="F:4 iron, 4 sulfur cluster binding"/>
    <property type="evidence" value="ECO:0007669"/>
    <property type="project" value="UniProtKB-KW"/>
</dbReference>
<dbReference type="AlphaFoldDB" id="A0A060HZD8"/>
<dbReference type="PANTHER" id="PTHR33693:SF9">
    <property type="entry name" value="TYPE-4 URACIL-DNA GLYCOSYLASE"/>
    <property type="match status" value="1"/>
</dbReference>
<dbReference type="Proteomes" id="UP000027180">
    <property type="component" value="Chromosome"/>
</dbReference>
<keyword evidence="6" id="KW-0378">Hydrolase</keyword>
<dbReference type="SMART" id="SM00987">
    <property type="entry name" value="UreE_C"/>
    <property type="match status" value="1"/>
</dbReference>
<evidence type="ECO:0000256" key="4">
    <source>
        <dbReference type="ARBA" id="ARBA00022723"/>
    </source>
</evidence>
<evidence type="ECO:0000256" key="8">
    <source>
        <dbReference type="ARBA" id="ARBA00023014"/>
    </source>
</evidence>
<dbReference type="SUPFAM" id="SSF52141">
    <property type="entry name" value="Uracil-DNA glycosylase-like"/>
    <property type="match status" value="1"/>
</dbReference>
<name>A0A060HZD8_RHIET</name>
<protein>
    <recommendedName>
        <fullName evidence="2">Type-4 uracil-DNA glycosylase</fullName>
    </recommendedName>
</protein>
<evidence type="ECO:0000256" key="3">
    <source>
        <dbReference type="ARBA" id="ARBA00022485"/>
    </source>
</evidence>
<evidence type="ECO:0000256" key="7">
    <source>
        <dbReference type="ARBA" id="ARBA00023004"/>
    </source>
</evidence>
<dbReference type="InterPro" id="IPR051536">
    <property type="entry name" value="UDG_Type-4/5"/>
</dbReference>
<dbReference type="InterPro" id="IPR023875">
    <property type="entry name" value="DNA_repair_put"/>
</dbReference>
<dbReference type="NCBIfam" id="TIGR03915">
    <property type="entry name" value="SAM_7_link_chp"/>
    <property type="match status" value="1"/>
</dbReference>
<keyword evidence="5" id="KW-0227">DNA damage</keyword>
<keyword evidence="3" id="KW-0004">4Fe-4S</keyword>
<keyword evidence="9" id="KW-0234">DNA repair</keyword>
<evidence type="ECO:0000259" key="10">
    <source>
        <dbReference type="SMART" id="SM00986"/>
    </source>
</evidence>
<dbReference type="NCBIfam" id="TIGR03914">
    <property type="entry name" value="UDG_fam_dom"/>
    <property type="match status" value="1"/>
</dbReference>
<dbReference type="HOGENOM" id="CLU_046101_1_0_5"/>
<evidence type="ECO:0000256" key="5">
    <source>
        <dbReference type="ARBA" id="ARBA00022763"/>
    </source>
</evidence>
<dbReference type="InterPro" id="IPR005273">
    <property type="entry name" value="Ura-DNA_glyco_family4"/>
</dbReference>
<dbReference type="SMART" id="SM00986">
    <property type="entry name" value="UDG"/>
    <property type="match status" value="1"/>
</dbReference>
<dbReference type="EMBL" id="CP006986">
    <property type="protein sequence ID" value="AIC28318.1"/>
    <property type="molecule type" value="Genomic_DNA"/>
</dbReference>
<evidence type="ECO:0000256" key="1">
    <source>
        <dbReference type="ARBA" id="ARBA00006521"/>
    </source>
</evidence>
<dbReference type="Pfam" id="PF13566">
    <property type="entry name" value="DUF4130"/>
    <property type="match status" value="1"/>
</dbReference>
<dbReference type="GO" id="GO:0097506">
    <property type="term" value="F:deaminated base DNA N-glycosylase activity"/>
    <property type="evidence" value="ECO:0007669"/>
    <property type="project" value="UniProtKB-ARBA"/>
</dbReference>
<dbReference type="GO" id="GO:0006281">
    <property type="term" value="P:DNA repair"/>
    <property type="evidence" value="ECO:0007669"/>
    <property type="project" value="UniProtKB-KW"/>
</dbReference>
<keyword evidence="7" id="KW-0408">Iron</keyword>
<evidence type="ECO:0000313" key="11">
    <source>
        <dbReference type="EMBL" id="AIC28318.1"/>
    </source>
</evidence>
<gene>
    <name evidence="11" type="ORF">IE4771_CH03232</name>
</gene>
<dbReference type="PANTHER" id="PTHR33693">
    <property type="entry name" value="TYPE-5 URACIL-DNA GLYCOSYLASE"/>
    <property type="match status" value="1"/>
</dbReference>
<dbReference type="InterPro" id="IPR025404">
    <property type="entry name" value="DUF4130"/>
</dbReference>
<evidence type="ECO:0000256" key="6">
    <source>
        <dbReference type="ARBA" id="ARBA00022801"/>
    </source>
</evidence>
<keyword evidence="8" id="KW-0411">Iron-sulfur</keyword>
<keyword evidence="4" id="KW-0479">Metal-binding</keyword>
<dbReference type="KEGG" id="rei:IE4771_CH03232"/>
<dbReference type="Pfam" id="PF03167">
    <property type="entry name" value="UDG"/>
    <property type="match status" value="1"/>
</dbReference>
<evidence type="ECO:0000256" key="2">
    <source>
        <dbReference type="ARBA" id="ARBA00019403"/>
    </source>
</evidence>
<dbReference type="Gene3D" id="3.40.470.10">
    <property type="entry name" value="Uracil-DNA glycosylase-like domain"/>
    <property type="match status" value="1"/>
</dbReference>
<dbReference type="InterPro" id="IPR036895">
    <property type="entry name" value="Uracil-DNA_glycosylase-like_sf"/>
</dbReference>
<evidence type="ECO:0000313" key="12">
    <source>
        <dbReference type="Proteomes" id="UP000027180"/>
    </source>
</evidence>
<organism evidence="11 12">
    <name type="scientific">Rhizobium etli bv. mimosae str. IE4771</name>
    <dbReference type="NCBI Taxonomy" id="1432050"/>
    <lineage>
        <taxon>Bacteria</taxon>
        <taxon>Pseudomonadati</taxon>
        <taxon>Pseudomonadota</taxon>
        <taxon>Alphaproteobacteria</taxon>
        <taxon>Hyphomicrobiales</taxon>
        <taxon>Rhizobiaceae</taxon>
        <taxon>Rhizobium/Agrobacterium group</taxon>
        <taxon>Rhizobium</taxon>
    </lineage>
</organism>
<comment type="similarity">
    <text evidence="1">Belongs to the uracil-DNA glycosylase (UDG) superfamily. Type 4 (UDGa) family.</text>
</comment>